<gene>
    <name evidence="1" type="ORF">ES288_A07G073000v1</name>
</gene>
<dbReference type="SUPFAM" id="SSF50156">
    <property type="entry name" value="PDZ domain-like"/>
    <property type="match status" value="1"/>
</dbReference>
<organism evidence="1 2">
    <name type="scientific">Gossypium darwinii</name>
    <name type="common">Darwin's cotton</name>
    <name type="synonym">Gossypium barbadense var. darwinii</name>
    <dbReference type="NCBI Taxonomy" id="34276"/>
    <lineage>
        <taxon>Eukaryota</taxon>
        <taxon>Viridiplantae</taxon>
        <taxon>Streptophyta</taxon>
        <taxon>Embryophyta</taxon>
        <taxon>Tracheophyta</taxon>
        <taxon>Spermatophyta</taxon>
        <taxon>Magnoliopsida</taxon>
        <taxon>eudicotyledons</taxon>
        <taxon>Gunneridae</taxon>
        <taxon>Pentapetalae</taxon>
        <taxon>rosids</taxon>
        <taxon>malvids</taxon>
        <taxon>Malvales</taxon>
        <taxon>Malvaceae</taxon>
        <taxon>Malvoideae</taxon>
        <taxon>Gossypium</taxon>
    </lineage>
</organism>
<dbReference type="GO" id="GO:0004252">
    <property type="term" value="F:serine-type endopeptidase activity"/>
    <property type="evidence" value="ECO:0007669"/>
    <property type="project" value="TreeGrafter"/>
</dbReference>
<proteinExistence type="predicted"/>
<dbReference type="Proteomes" id="UP000323506">
    <property type="component" value="Chromosome A07"/>
</dbReference>
<keyword evidence="2" id="KW-1185">Reference proteome</keyword>
<dbReference type="EMBL" id="CM017694">
    <property type="protein sequence ID" value="TYH09150.1"/>
    <property type="molecule type" value="Genomic_DNA"/>
</dbReference>
<reference evidence="1 2" key="1">
    <citation type="submission" date="2019-06" db="EMBL/GenBank/DDBJ databases">
        <title>WGS assembly of Gossypium darwinii.</title>
        <authorList>
            <person name="Chen Z.J."/>
            <person name="Sreedasyam A."/>
            <person name="Ando A."/>
            <person name="Song Q."/>
            <person name="De L."/>
            <person name="Hulse-Kemp A."/>
            <person name="Ding M."/>
            <person name="Ye W."/>
            <person name="Kirkbride R."/>
            <person name="Jenkins J."/>
            <person name="Plott C."/>
            <person name="Lovell J."/>
            <person name="Lin Y.-M."/>
            <person name="Vaughn R."/>
            <person name="Liu B."/>
            <person name="Li W."/>
            <person name="Simpson S."/>
            <person name="Scheffler B."/>
            <person name="Saski C."/>
            <person name="Grover C."/>
            <person name="Hu G."/>
            <person name="Conover J."/>
            <person name="Carlson J."/>
            <person name="Shu S."/>
            <person name="Boston L."/>
            <person name="Williams M."/>
            <person name="Peterson D."/>
            <person name="Mcgee K."/>
            <person name="Jones D."/>
            <person name="Wendel J."/>
            <person name="Stelly D."/>
            <person name="Grimwood J."/>
            <person name="Schmutz J."/>
        </authorList>
    </citation>
    <scope>NUCLEOTIDE SEQUENCE [LARGE SCALE GENOMIC DNA]</scope>
    <source>
        <strain evidence="1">1808015.09</strain>
    </source>
</reference>
<name>A0A5D2FV08_GOSDA</name>
<evidence type="ECO:0008006" key="3">
    <source>
        <dbReference type="Google" id="ProtNLM"/>
    </source>
</evidence>
<sequence length="116" mass="13194">MRRMKPILDSLFWGLSGKKMENPDLRKAMDMKPEQKGVRIFRVDPTAPESMVLKSSDIVLSFDGVDIANDGTVPFRHGECIGFSYLVSQKYAVKVLRNSKILNFNIKLTSLRRLCS</sequence>
<accession>A0A5D2FV08</accession>
<protein>
    <recommendedName>
        <fullName evidence="3">PDZ domain-containing protein</fullName>
    </recommendedName>
</protein>
<dbReference type="PANTHER" id="PTHR45980:SF19">
    <property type="entry name" value="PEPTIDASE DO-RELATED"/>
    <property type="match status" value="1"/>
</dbReference>
<dbReference type="PANTHER" id="PTHR45980">
    <property type="match status" value="1"/>
</dbReference>
<dbReference type="AlphaFoldDB" id="A0A5D2FV08"/>
<evidence type="ECO:0000313" key="2">
    <source>
        <dbReference type="Proteomes" id="UP000323506"/>
    </source>
</evidence>
<dbReference type="Gene3D" id="2.30.42.10">
    <property type="match status" value="1"/>
</dbReference>
<evidence type="ECO:0000313" key="1">
    <source>
        <dbReference type="EMBL" id="TYH09150.1"/>
    </source>
</evidence>
<dbReference type="InterPro" id="IPR036034">
    <property type="entry name" value="PDZ_sf"/>
</dbReference>